<keyword evidence="2" id="KW-1185">Reference proteome</keyword>
<name>A0A934NWC8_9NOCA</name>
<evidence type="ECO:0000313" key="1">
    <source>
        <dbReference type="EMBL" id="MBJ8342778.1"/>
    </source>
</evidence>
<accession>A0A934NWC8</accession>
<proteinExistence type="predicted"/>
<dbReference type="EMBL" id="JAEMNV010000014">
    <property type="protein sequence ID" value="MBJ8342778.1"/>
    <property type="molecule type" value="Genomic_DNA"/>
</dbReference>
<dbReference type="Proteomes" id="UP000655868">
    <property type="component" value="Unassembled WGS sequence"/>
</dbReference>
<evidence type="ECO:0000313" key="2">
    <source>
        <dbReference type="Proteomes" id="UP000655868"/>
    </source>
</evidence>
<sequence length="80" mass="8757">MSNIVTDRPWLIFECWAPTEAEAETLANLVAAHLRAAQFETINDVKLLGWSEAGRASFNDPAVPSQSRWQVTGTLGISAQ</sequence>
<protein>
    <submittedName>
        <fullName evidence="1">Uncharacterized protein</fullName>
    </submittedName>
</protein>
<comment type="caution">
    <text evidence="1">The sequence shown here is derived from an EMBL/GenBank/DDBJ whole genome shotgun (WGS) entry which is preliminary data.</text>
</comment>
<reference evidence="1" key="1">
    <citation type="submission" date="2020-12" db="EMBL/GenBank/DDBJ databases">
        <title>Antrihabitans popcorni sp. nov. and Antrihabitans auranticaus sp. nov., isolated from a larva cave.</title>
        <authorList>
            <person name="Lee S.D."/>
            <person name="Kim I.S."/>
        </authorList>
    </citation>
    <scope>NUCLEOTIDE SEQUENCE</scope>
    <source>
        <strain evidence="1">YC3-6</strain>
    </source>
</reference>
<dbReference type="RefSeq" id="WP_199708481.1">
    <property type="nucleotide sequence ID" value="NZ_JAEMNV010000014.1"/>
</dbReference>
<dbReference type="AlphaFoldDB" id="A0A934NWC8"/>
<gene>
    <name evidence="1" type="ORF">JGU71_28200</name>
</gene>
<organism evidence="1 2">
    <name type="scientific">Antrihabitans stalagmiti</name>
    <dbReference type="NCBI Taxonomy" id="2799499"/>
    <lineage>
        <taxon>Bacteria</taxon>
        <taxon>Bacillati</taxon>
        <taxon>Actinomycetota</taxon>
        <taxon>Actinomycetes</taxon>
        <taxon>Mycobacteriales</taxon>
        <taxon>Nocardiaceae</taxon>
        <taxon>Antrihabitans</taxon>
    </lineage>
</organism>